<name>A0A2I7N6K8_9NEIS</name>
<dbReference type="GO" id="GO:0005524">
    <property type="term" value="F:ATP binding"/>
    <property type="evidence" value="ECO:0007669"/>
    <property type="project" value="UniProtKB-KW"/>
</dbReference>
<evidence type="ECO:0000256" key="1">
    <source>
        <dbReference type="ARBA" id="ARBA00022741"/>
    </source>
</evidence>
<accession>A0A2I7N6K8</accession>
<protein>
    <recommendedName>
        <fullName evidence="3">Zeta toxin domain-containing protein</fullName>
    </recommendedName>
</protein>
<dbReference type="RefSeq" id="WP_102951384.1">
    <property type="nucleotide sequence ID" value="NZ_CP024847.1"/>
</dbReference>
<dbReference type="OrthoDB" id="9791543at2"/>
<reference evidence="5" key="1">
    <citation type="submission" date="2017-11" db="EMBL/GenBank/DDBJ databases">
        <authorList>
            <person name="Chan K.G."/>
            <person name="Lee L.S."/>
        </authorList>
    </citation>
    <scope>NUCLEOTIDE SEQUENCE [LARGE SCALE GENOMIC DNA]</scope>
    <source>
        <strain evidence="5">DSM 100970</strain>
    </source>
</reference>
<dbReference type="Proteomes" id="UP000236655">
    <property type="component" value="Chromosome"/>
</dbReference>
<sequence length="240" mass="28029">MFSEIRKHLKPKHIGVYINPDEIEKSFTHTGILDFRDFSLNAVTLEALLSFLKISSFLEELFAKQHFNACNLTDFKIVDDCLHIPIHFRDSYFASIISDFIRTQLMLNGSTLTFESVMSSTDKIHILQKAKELGYRVYLYYISTVDPQINIGRVASRVAMNGHNVAQDKIISRYFKSLENLFDAAKFSYRAYFFDNSENLKLIAQLSIDERTEEFELEFTDETRPDWLQKYFLDKINKNG</sequence>
<gene>
    <name evidence="4" type="ORF">CUN60_07165</name>
</gene>
<dbReference type="PANTHER" id="PTHR39206">
    <property type="entry name" value="SLL8004 PROTEIN"/>
    <property type="match status" value="1"/>
</dbReference>
<dbReference type="AlphaFoldDB" id="A0A2I7N6K8"/>
<dbReference type="InterPro" id="IPR010488">
    <property type="entry name" value="Zeta_toxin_domain"/>
</dbReference>
<evidence type="ECO:0000313" key="4">
    <source>
        <dbReference type="EMBL" id="AUR52088.1"/>
    </source>
</evidence>
<organism evidence="4 5">
    <name type="scientific">Aquella oligotrophica</name>
    <dbReference type="NCBI Taxonomy" id="2067065"/>
    <lineage>
        <taxon>Bacteria</taxon>
        <taxon>Pseudomonadati</taxon>
        <taxon>Pseudomonadota</taxon>
        <taxon>Betaproteobacteria</taxon>
        <taxon>Neisseriales</taxon>
        <taxon>Neisseriaceae</taxon>
        <taxon>Aquella</taxon>
    </lineage>
</organism>
<dbReference type="Gene3D" id="3.40.50.300">
    <property type="entry name" value="P-loop containing nucleotide triphosphate hydrolases"/>
    <property type="match status" value="1"/>
</dbReference>
<dbReference type="PANTHER" id="PTHR39206:SF1">
    <property type="entry name" value="SLL8004 PROTEIN"/>
    <property type="match status" value="1"/>
</dbReference>
<keyword evidence="5" id="KW-1185">Reference proteome</keyword>
<keyword evidence="2" id="KW-0067">ATP-binding</keyword>
<dbReference type="Pfam" id="PF06414">
    <property type="entry name" value="Zeta_toxin"/>
    <property type="match status" value="1"/>
</dbReference>
<evidence type="ECO:0000259" key="3">
    <source>
        <dbReference type="Pfam" id="PF06414"/>
    </source>
</evidence>
<dbReference type="InterPro" id="IPR027417">
    <property type="entry name" value="P-loop_NTPase"/>
</dbReference>
<evidence type="ECO:0000313" key="5">
    <source>
        <dbReference type="Proteomes" id="UP000236655"/>
    </source>
</evidence>
<evidence type="ECO:0000256" key="2">
    <source>
        <dbReference type="ARBA" id="ARBA00022840"/>
    </source>
</evidence>
<proteinExistence type="predicted"/>
<keyword evidence="1" id="KW-0547">Nucleotide-binding</keyword>
<dbReference type="KEGG" id="nba:CUN60_07165"/>
<dbReference type="GO" id="GO:0016301">
    <property type="term" value="F:kinase activity"/>
    <property type="evidence" value="ECO:0007669"/>
    <property type="project" value="InterPro"/>
</dbReference>
<dbReference type="EMBL" id="CP024847">
    <property type="protein sequence ID" value="AUR52088.1"/>
    <property type="molecule type" value="Genomic_DNA"/>
</dbReference>
<feature type="domain" description="Zeta toxin" evidence="3">
    <location>
        <begin position="95"/>
        <end position="180"/>
    </location>
</feature>